<sequence>MNQHAEHEVPAVEPAGDAPAAADPATEWALRALRASVLAPAILSMIAIVVAIAVGLAGVAEVFVLVIAFAGVLGLSAGAPVTLRWLHWRGPVRTLLDTQPWRPADVSVFRPARGRTPGCRLRVLDASGEPVWLSVVGLGWSGQQVLARTGRAWLVGPDAEGNAAIRSSGLAVPIAMAQVGAQQPTDVIVEAAQRAPRRAPKARDDVVVANLLAGPRRRSRTDLVAPVLLLVLAVFVLVAVLRSNHAVPRYGEMLGWALAILAVLVAFAGWRIARLLRTSRIDRMLAAGPWRAVPVDLDGEPDPRNPQLRGNATLPGGGTVAVSVPKAGFVLTANVAATGLLWVVGEPAAGRRTVAGLPGYPLLAVATFTA</sequence>
<keyword evidence="4" id="KW-1185">Reference proteome</keyword>
<evidence type="ECO:0000313" key="3">
    <source>
        <dbReference type="EMBL" id="TDQ05064.1"/>
    </source>
</evidence>
<dbReference type="Proteomes" id="UP000295444">
    <property type="component" value="Unassembled WGS sequence"/>
</dbReference>
<gene>
    <name evidence="3" type="ORF">EV186_1011028</name>
</gene>
<name>A0A4R6SMC6_LABRH</name>
<evidence type="ECO:0000256" key="1">
    <source>
        <dbReference type="SAM" id="MobiDB-lite"/>
    </source>
</evidence>
<accession>A0A4R6SMC6</accession>
<dbReference type="OrthoDB" id="3678714at2"/>
<keyword evidence="2" id="KW-0472">Membrane</keyword>
<evidence type="ECO:0000256" key="2">
    <source>
        <dbReference type="SAM" id="Phobius"/>
    </source>
</evidence>
<keyword evidence="2" id="KW-1133">Transmembrane helix</keyword>
<feature type="region of interest" description="Disordered" evidence="1">
    <location>
        <begin position="1"/>
        <end position="20"/>
    </location>
</feature>
<feature type="transmembrane region" description="Helical" evidence="2">
    <location>
        <begin position="223"/>
        <end position="241"/>
    </location>
</feature>
<keyword evidence="2" id="KW-0812">Transmembrane</keyword>
<dbReference type="AlphaFoldDB" id="A0A4R6SMC6"/>
<evidence type="ECO:0000313" key="4">
    <source>
        <dbReference type="Proteomes" id="UP000295444"/>
    </source>
</evidence>
<feature type="transmembrane region" description="Helical" evidence="2">
    <location>
        <begin position="253"/>
        <end position="273"/>
    </location>
</feature>
<feature type="transmembrane region" description="Helical" evidence="2">
    <location>
        <begin position="37"/>
        <end position="56"/>
    </location>
</feature>
<organism evidence="3 4">
    <name type="scientific">Labedaea rhizosphaerae</name>
    <dbReference type="NCBI Taxonomy" id="598644"/>
    <lineage>
        <taxon>Bacteria</taxon>
        <taxon>Bacillati</taxon>
        <taxon>Actinomycetota</taxon>
        <taxon>Actinomycetes</taxon>
        <taxon>Pseudonocardiales</taxon>
        <taxon>Pseudonocardiaceae</taxon>
        <taxon>Labedaea</taxon>
    </lineage>
</organism>
<dbReference type="RefSeq" id="WP_133847879.1">
    <property type="nucleotide sequence ID" value="NZ_SNXZ01000001.1"/>
</dbReference>
<proteinExistence type="predicted"/>
<feature type="transmembrane region" description="Helical" evidence="2">
    <location>
        <begin position="62"/>
        <end position="83"/>
    </location>
</feature>
<feature type="compositionally biased region" description="Basic and acidic residues" evidence="1">
    <location>
        <begin position="1"/>
        <end position="10"/>
    </location>
</feature>
<feature type="compositionally biased region" description="Low complexity" evidence="1">
    <location>
        <begin position="11"/>
        <end position="20"/>
    </location>
</feature>
<dbReference type="EMBL" id="SNXZ01000001">
    <property type="protein sequence ID" value="TDQ05064.1"/>
    <property type="molecule type" value="Genomic_DNA"/>
</dbReference>
<comment type="caution">
    <text evidence="3">The sequence shown here is derived from an EMBL/GenBank/DDBJ whole genome shotgun (WGS) entry which is preliminary data.</text>
</comment>
<protein>
    <submittedName>
        <fullName evidence="3">Uncharacterized protein</fullName>
    </submittedName>
</protein>
<reference evidence="3 4" key="1">
    <citation type="submission" date="2019-03" db="EMBL/GenBank/DDBJ databases">
        <title>Genomic Encyclopedia of Type Strains, Phase IV (KMG-IV): sequencing the most valuable type-strain genomes for metagenomic binning, comparative biology and taxonomic classification.</title>
        <authorList>
            <person name="Goeker M."/>
        </authorList>
    </citation>
    <scope>NUCLEOTIDE SEQUENCE [LARGE SCALE GENOMIC DNA]</scope>
    <source>
        <strain evidence="3 4">DSM 45361</strain>
    </source>
</reference>